<feature type="compositionally biased region" description="Polar residues" evidence="1">
    <location>
        <begin position="9"/>
        <end position="18"/>
    </location>
</feature>
<reference evidence="2" key="1">
    <citation type="submission" date="2021-10" db="EMBL/GenBank/DDBJ databases">
        <title>Melipona bicolor Genome sequencing and assembly.</title>
        <authorList>
            <person name="Araujo N.S."/>
            <person name="Arias M.C."/>
        </authorList>
    </citation>
    <scope>NUCLEOTIDE SEQUENCE</scope>
    <source>
        <strain evidence="2">USP_2M_L1-L4_2017</strain>
        <tissue evidence="2">Whole body</tissue>
    </source>
</reference>
<accession>A0AA40FXA1</accession>
<dbReference type="Proteomes" id="UP001177670">
    <property type="component" value="Unassembled WGS sequence"/>
</dbReference>
<evidence type="ECO:0000256" key="1">
    <source>
        <dbReference type="SAM" id="MobiDB-lite"/>
    </source>
</evidence>
<name>A0AA40FXA1_9HYME</name>
<comment type="caution">
    <text evidence="2">The sequence shown here is derived from an EMBL/GenBank/DDBJ whole genome shotgun (WGS) entry which is preliminary data.</text>
</comment>
<organism evidence="2 3">
    <name type="scientific">Melipona bicolor</name>
    <dbReference type="NCBI Taxonomy" id="60889"/>
    <lineage>
        <taxon>Eukaryota</taxon>
        <taxon>Metazoa</taxon>
        <taxon>Ecdysozoa</taxon>
        <taxon>Arthropoda</taxon>
        <taxon>Hexapoda</taxon>
        <taxon>Insecta</taxon>
        <taxon>Pterygota</taxon>
        <taxon>Neoptera</taxon>
        <taxon>Endopterygota</taxon>
        <taxon>Hymenoptera</taxon>
        <taxon>Apocrita</taxon>
        <taxon>Aculeata</taxon>
        <taxon>Apoidea</taxon>
        <taxon>Anthophila</taxon>
        <taxon>Apidae</taxon>
        <taxon>Melipona</taxon>
    </lineage>
</organism>
<protein>
    <submittedName>
        <fullName evidence="2">Uncharacterized protein</fullName>
    </submittedName>
</protein>
<gene>
    <name evidence="2" type="ORF">K0M31_004688</name>
</gene>
<evidence type="ECO:0000313" key="2">
    <source>
        <dbReference type="EMBL" id="KAK1127079.1"/>
    </source>
</evidence>
<sequence length="95" mass="10303">MTEIGVRRSSATGGTNAGSLGEKDEIHSTMSRKSRKHEAARALFRHGGDLDTENGGRCCRRSFVGSTFGPFTWLLLAKSLAITRPALPFPPSDRI</sequence>
<dbReference type="AlphaFoldDB" id="A0AA40FXA1"/>
<evidence type="ECO:0000313" key="3">
    <source>
        <dbReference type="Proteomes" id="UP001177670"/>
    </source>
</evidence>
<dbReference type="EMBL" id="JAHYIQ010000013">
    <property type="protein sequence ID" value="KAK1127079.1"/>
    <property type="molecule type" value="Genomic_DNA"/>
</dbReference>
<feature type="region of interest" description="Disordered" evidence="1">
    <location>
        <begin position="1"/>
        <end position="40"/>
    </location>
</feature>
<keyword evidence="3" id="KW-1185">Reference proteome</keyword>
<proteinExistence type="predicted"/>